<gene>
    <name evidence="1" type="ORF">AGR4C_Cc140015</name>
</gene>
<organism evidence="1 2">
    <name type="scientific">Agrobacterium tumefaciens str. Kerr 14</name>
    <dbReference type="NCBI Taxonomy" id="1183424"/>
    <lineage>
        <taxon>Bacteria</taxon>
        <taxon>Pseudomonadati</taxon>
        <taxon>Pseudomonadota</taxon>
        <taxon>Alphaproteobacteria</taxon>
        <taxon>Hyphomicrobiales</taxon>
        <taxon>Rhizobiaceae</taxon>
        <taxon>Rhizobium/Agrobacterium group</taxon>
        <taxon>Agrobacterium</taxon>
        <taxon>Agrobacterium tumefaciens complex</taxon>
    </lineage>
</organism>
<evidence type="ECO:0000313" key="2">
    <source>
        <dbReference type="Proteomes" id="UP000191897"/>
    </source>
</evidence>
<protein>
    <submittedName>
        <fullName evidence="1">Uncharacterized protein</fullName>
    </submittedName>
</protein>
<proteinExistence type="predicted"/>
<name>A0A1S7NZ59_AGRTU</name>
<dbReference type="Proteomes" id="UP000191897">
    <property type="component" value="Unassembled WGS sequence"/>
</dbReference>
<sequence>MNPLWDSCASAVALNAKSRNRTVRTRRIGMVSVETTAAAGRSLRPFIQISHQHPPGHNGTGNCDTCPLICPAQGSQRPLSEEPPAKHVIEALRIGVKPEWISDEARPRAPQPYILAHRQTAQRIIAESR</sequence>
<dbReference type="AlphaFoldDB" id="A0A1S7NZ59"/>
<evidence type="ECO:0000313" key="1">
    <source>
        <dbReference type="EMBL" id="CUX13660.1"/>
    </source>
</evidence>
<dbReference type="EMBL" id="FBWC01000006">
    <property type="protein sequence ID" value="CUX13660.1"/>
    <property type="molecule type" value="Genomic_DNA"/>
</dbReference>
<reference evidence="1 2" key="1">
    <citation type="submission" date="2016-01" db="EMBL/GenBank/DDBJ databases">
        <authorList>
            <person name="Oliw E.H."/>
        </authorList>
    </citation>
    <scope>NUCLEOTIDE SEQUENCE [LARGE SCALE GENOMIC DNA]</scope>
    <source>
        <strain evidence="1 2">Kerr 14</strain>
    </source>
</reference>
<accession>A0A1S7NZ59</accession>